<reference evidence="1" key="1">
    <citation type="submission" date="2014-11" db="EMBL/GenBank/DDBJ databases">
        <authorList>
            <person name="Amaro Gonzalez C."/>
        </authorList>
    </citation>
    <scope>NUCLEOTIDE SEQUENCE</scope>
</reference>
<organism evidence="1">
    <name type="scientific">Anguilla anguilla</name>
    <name type="common">European freshwater eel</name>
    <name type="synonym">Muraena anguilla</name>
    <dbReference type="NCBI Taxonomy" id="7936"/>
    <lineage>
        <taxon>Eukaryota</taxon>
        <taxon>Metazoa</taxon>
        <taxon>Chordata</taxon>
        <taxon>Craniata</taxon>
        <taxon>Vertebrata</taxon>
        <taxon>Euteleostomi</taxon>
        <taxon>Actinopterygii</taxon>
        <taxon>Neopterygii</taxon>
        <taxon>Teleostei</taxon>
        <taxon>Anguilliformes</taxon>
        <taxon>Anguillidae</taxon>
        <taxon>Anguilla</taxon>
    </lineage>
</organism>
<accession>A0A0E9RYE3</accession>
<name>A0A0E9RYE3_ANGAN</name>
<reference evidence="1" key="2">
    <citation type="journal article" date="2015" name="Fish Shellfish Immunol.">
        <title>Early steps in the European eel (Anguilla anguilla)-Vibrio vulnificus interaction in the gills: Role of the RtxA13 toxin.</title>
        <authorList>
            <person name="Callol A."/>
            <person name="Pajuelo D."/>
            <person name="Ebbesson L."/>
            <person name="Teles M."/>
            <person name="MacKenzie S."/>
            <person name="Amaro C."/>
        </authorList>
    </citation>
    <scope>NUCLEOTIDE SEQUENCE</scope>
</reference>
<dbReference type="EMBL" id="GBXM01074461">
    <property type="protein sequence ID" value="JAH34116.1"/>
    <property type="molecule type" value="Transcribed_RNA"/>
</dbReference>
<protein>
    <submittedName>
        <fullName evidence="1">Uncharacterized protein</fullName>
    </submittedName>
</protein>
<sequence>MRVAHPNLCAFPSVQCLNFSSLPSSRLLFLVLLCNNCVQL</sequence>
<dbReference type="AlphaFoldDB" id="A0A0E9RYE3"/>
<proteinExistence type="predicted"/>
<evidence type="ECO:0000313" key="1">
    <source>
        <dbReference type="EMBL" id="JAH34116.1"/>
    </source>
</evidence>